<dbReference type="CDD" id="cd10030">
    <property type="entry name" value="UDG-F4_TTUDGA_SPO1dp_like"/>
    <property type="match status" value="1"/>
</dbReference>
<evidence type="ECO:0000256" key="3">
    <source>
        <dbReference type="ARBA" id="ARBA00022485"/>
    </source>
</evidence>
<keyword evidence="8" id="KW-0411">Iron-sulfur</keyword>
<evidence type="ECO:0000313" key="12">
    <source>
        <dbReference type="EMBL" id="MDV5824572.1"/>
    </source>
</evidence>
<sequence length="481" mass="52538">MHRVVLDAPDDVDGWRDAARRLAIAGVEPDRVTWQVGDAGGDLFGDAPLPPAPIRAAFSVPRAFIDLAEAAILHSDPERFALLYALLVRLRDRPGLMEDKADPLLRRIDMLAKAVRRDIHKMRAFVRFREVEEDDGARFVAWFEPEHHIVRANAGFFVRRFATMRWSILTPAISIHWDGEALREGPGATRADAPDGDPVEALWKGYYAAIFNPARLKTGAMLSEMPKKYWRNLPEAALIPDLVAGAQAREAAMIASAPRAPRAPARSSEATGGGRPAGGGGNSGAVWAAVRDEAMGCTRCPLYKDATQTVFGEGPLDAPLMFIGEQPGDQEDLAGRPFVGPAGQLLDQALAEAGVDRARAYVTNAVKHFKFARRGKRRIHQTPDAGEVQACRWWLTQELDIVRPRLVVALGATAARAMLGKAVTISRTRGSAIPLEGGVEGWVTVHPSYLLRVPDEAKKAEERARFVAELRMVGERVKALG</sequence>
<dbReference type="SUPFAM" id="SSF52141">
    <property type="entry name" value="Uracil-DNA glycosylase-like"/>
    <property type="match status" value="1"/>
</dbReference>
<dbReference type="InterPro" id="IPR036895">
    <property type="entry name" value="Uracil-DNA_glycosylase-like_sf"/>
</dbReference>
<dbReference type="PANTHER" id="PTHR33693:SF9">
    <property type="entry name" value="TYPE-4 URACIL-DNA GLYCOSYLASE"/>
    <property type="match status" value="1"/>
</dbReference>
<dbReference type="SMART" id="SM00986">
    <property type="entry name" value="UDG"/>
    <property type="match status" value="1"/>
</dbReference>
<evidence type="ECO:0000256" key="9">
    <source>
        <dbReference type="ARBA" id="ARBA00023204"/>
    </source>
</evidence>
<feature type="compositionally biased region" description="Low complexity" evidence="10">
    <location>
        <begin position="255"/>
        <end position="270"/>
    </location>
</feature>
<evidence type="ECO:0000313" key="13">
    <source>
        <dbReference type="Proteomes" id="UP001185984"/>
    </source>
</evidence>
<dbReference type="NCBIfam" id="TIGR03914">
    <property type="entry name" value="UDG_fam_dom"/>
    <property type="match status" value="1"/>
</dbReference>
<keyword evidence="4" id="KW-0479">Metal-binding</keyword>
<name>A0ABU3ZYI2_9SPHN</name>
<evidence type="ECO:0000256" key="4">
    <source>
        <dbReference type="ARBA" id="ARBA00022723"/>
    </source>
</evidence>
<dbReference type="InterPro" id="IPR051536">
    <property type="entry name" value="UDG_Type-4/5"/>
</dbReference>
<dbReference type="InterPro" id="IPR005273">
    <property type="entry name" value="Ura-DNA_glyco_family4"/>
</dbReference>
<dbReference type="Proteomes" id="UP001185984">
    <property type="component" value="Unassembled WGS sequence"/>
</dbReference>
<dbReference type="EMBL" id="JAPTHD010000005">
    <property type="protein sequence ID" value="MDV5824572.1"/>
    <property type="molecule type" value="Genomic_DNA"/>
</dbReference>
<keyword evidence="3" id="KW-0004">4Fe-4S</keyword>
<dbReference type="Pfam" id="PF13566">
    <property type="entry name" value="DUF4130"/>
    <property type="match status" value="1"/>
</dbReference>
<evidence type="ECO:0000259" key="11">
    <source>
        <dbReference type="SMART" id="SM00986"/>
    </source>
</evidence>
<evidence type="ECO:0000256" key="7">
    <source>
        <dbReference type="ARBA" id="ARBA00023004"/>
    </source>
</evidence>
<evidence type="ECO:0000256" key="1">
    <source>
        <dbReference type="ARBA" id="ARBA00006521"/>
    </source>
</evidence>
<evidence type="ECO:0000256" key="10">
    <source>
        <dbReference type="SAM" id="MobiDB-lite"/>
    </source>
</evidence>
<accession>A0ABU3ZYI2</accession>
<dbReference type="PANTHER" id="PTHR33693">
    <property type="entry name" value="TYPE-5 URACIL-DNA GLYCOSYLASE"/>
    <property type="match status" value="1"/>
</dbReference>
<keyword evidence="9" id="KW-0234">DNA repair</keyword>
<comment type="caution">
    <text evidence="12">The sequence shown here is derived from an EMBL/GenBank/DDBJ whole genome shotgun (WGS) entry which is preliminary data.</text>
</comment>
<dbReference type="InterPro" id="IPR023875">
    <property type="entry name" value="DNA_repair_put"/>
</dbReference>
<dbReference type="InterPro" id="IPR005122">
    <property type="entry name" value="Uracil-DNA_glycosylase-like"/>
</dbReference>
<keyword evidence="6" id="KW-0378">Hydrolase</keyword>
<dbReference type="NCBIfam" id="TIGR00758">
    <property type="entry name" value="UDG_fam4"/>
    <property type="match status" value="1"/>
</dbReference>
<keyword evidence="5" id="KW-0227">DNA damage</keyword>
<dbReference type="SMART" id="SM00987">
    <property type="entry name" value="UreE_C"/>
    <property type="match status" value="1"/>
</dbReference>
<feature type="domain" description="Uracil-DNA glycosylase-like" evidence="11">
    <location>
        <begin position="311"/>
        <end position="471"/>
    </location>
</feature>
<keyword evidence="13" id="KW-1185">Reference proteome</keyword>
<gene>
    <name evidence="12" type="ORF">O0R41_13295</name>
</gene>
<organism evidence="12 13">
    <name type="scientific">Sphingobium naphthae</name>
    <dbReference type="NCBI Taxonomy" id="1886786"/>
    <lineage>
        <taxon>Bacteria</taxon>
        <taxon>Pseudomonadati</taxon>
        <taxon>Pseudomonadota</taxon>
        <taxon>Alphaproteobacteria</taxon>
        <taxon>Sphingomonadales</taxon>
        <taxon>Sphingomonadaceae</taxon>
        <taxon>Sphingobium</taxon>
    </lineage>
</organism>
<evidence type="ECO:0000256" key="6">
    <source>
        <dbReference type="ARBA" id="ARBA00022801"/>
    </source>
</evidence>
<dbReference type="NCBIfam" id="TIGR03915">
    <property type="entry name" value="SAM_7_link_chp"/>
    <property type="match status" value="1"/>
</dbReference>
<keyword evidence="7" id="KW-0408">Iron</keyword>
<feature type="compositionally biased region" description="Gly residues" evidence="10">
    <location>
        <begin position="271"/>
        <end position="281"/>
    </location>
</feature>
<dbReference type="InterPro" id="IPR025404">
    <property type="entry name" value="DUF4130"/>
</dbReference>
<reference evidence="13" key="1">
    <citation type="journal article" date="2022" name="J Environ Chem Eng">
        <title>Biodegradation of petroleum oil using a constructed nonpathogenic and heavy metal-tolerant bacterial consortium isolated from marine sponges.</title>
        <authorList>
            <person name="Dechsakulwatana C."/>
            <person name="Rungsihiranrut A."/>
            <person name="Muangchinda C."/>
            <person name="Ningthoujam R."/>
            <person name="Klankeo P."/>
            <person name="Pinyakong O."/>
        </authorList>
    </citation>
    <scope>NUCLEOTIDE SEQUENCE [LARGE SCALE GENOMIC DNA]</scope>
    <source>
        <strain evidence="13">MO2-4</strain>
    </source>
</reference>
<dbReference type="Gene3D" id="3.40.470.10">
    <property type="entry name" value="Uracil-DNA glycosylase-like domain"/>
    <property type="match status" value="1"/>
</dbReference>
<protein>
    <recommendedName>
        <fullName evidence="2">Type-4 uracil-DNA glycosylase</fullName>
    </recommendedName>
</protein>
<evidence type="ECO:0000256" key="8">
    <source>
        <dbReference type="ARBA" id="ARBA00023014"/>
    </source>
</evidence>
<comment type="similarity">
    <text evidence="1">Belongs to the uracil-DNA glycosylase (UDG) superfamily. Type 4 (UDGa) family.</text>
</comment>
<evidence type="ECO:0000256" key="2">
    <source>
        <dbReference type="ARBA" id="ARBA00019403"/>
    </source>
</evidence>
<evidence type="ECO:0000256" key="5">
    <source>
        <dbReference type="ARBA" id="ARBA00022763"/>
    </source>
</evidence>
<proteinExistence type="inferred from homology"/>
<dbReference type="Pfam" id="PF03167">
    <property type="entry name" value="UDG"/>
    <property type="match status" value="1"/>
</dbReference>
<feature type="region of interest" description="Disordered" evidence="10">
    <location>
        <begin position="255"/>
        <end position="281"/>
    </location>
</feature>
<dbReference type="RefSeq" id="WP_317517266.1">
    <property type="nucleotide sequence ID" value="NZ_JAPTHD010000005.1"/>
</dbReference>